<gene>
    <name evidence="1" type="ORF">B0I33_102456</name>
</gene>
<evidence type="ECO:0000313" key="1">
    <source>
        <dbReference type="EMBL" id="PRX50335.1"/>
    </source>
</evidence>
<protein>
    <submittedName>
        <fullName evidence="1">Uncharacterized protein DUF4393</fullName>
    </submittedName>
</protein>
<proteinExistence type="predicted"/>
<organism evidence="1 2">
    <name type="scientific">Prauserella shujinwangii</name>
    <dbReference type="NCBI Taxonomy" id="1453103"/>
    <lineage>
        <taxon>Bacteria</taxon>
        <taxon>Bacillati</taxon>
        <taxon>Actinomycetota</taxon>
        <taxon>Actinomycetes</taxon>
        <taxon>Pseudonocardiales</taxon>
        <taxon>Pseudonocardiaceae</taxon>
        <taxon>Prauserella</taxon>
    </lineage>
</organism>
<comment type="caution">
    <text evidence="1">The sequence shown here is derived from an EMBL/GenBank/DDBJ whole genome shotgun (WGS) entry which is preliminary data.</text>
</comment>
<dbReference type="Proteomes" id="UP000238362">
    <property type="component" value="Unassembled WGS sequence"/>
</dbReference>
<evidence type="ECO:0000313" key="2">
    <source>
        <dbReference type="Proteomes" id="UP000238362"/>
    </source>
</evidence>
<sequence length="254" mass="27221">MDSEDLVRRAGRVAGWAARTGRTLGRRLPGADTAERGLRSLEKAALAELRRRLDAADDPYLVALGQAAAANVPGAPHPANAQVGAEGVLAVTPRGRPEPLRSAMAELLNRSVEFDRAQARDYLYALILRQLTPDEARIVSALADGAPFPLLHVAERTSLGGAGRIVLRNASTVGKVAGVSLPDHVPAYVTRLLALGLADADEELPALDTQYEILMTDEVVRAAEQLVRRPKHIRATVRVSPLGVGFWQACDPTR</sequence>
<name>A0A2T0M168_9PSEU</name>
<dbReference type="Gene3D" id="3.30.110.190">
    <property type="match status" value="1"/>
</dbReference>
<dbReference type="AlphaFoldDB" id="A0A2T0M168"/>
<accession>A0A2T0M168</accession>
<keyword evidence="2" id="KW-1185">Reference proteome</keyword>
<dbReference type="Pfam" id="PF14337">
    <property type="entry name" value="Abi_alpha"/>
    <property type="match status" value="1"/>
</dbReference>
<dbReference type="EMBL" id="PVNH01000002">
    <property type="protein sequence ID" value="PRX50335.1"/>
    <property type="molecule type" value="Genomic_DNA"/>
</dbReference>
<dbReference type="InterPro" id="IPR025506">
    <property type="entry name" value="Abi_alpha"/>
</dbReference>
<reference evidence="1 2" key="1">
    <citation type="submission" date="2018-03" db="EMBL/GenBank/DDBJ databases">
        <title>Genomic Encyclopedia of Type Strains, Phase III (KMG-III): the genomes of soil and plant-associated and newly described type strains.</title>
        <authorList>
            <person name="Whitman W."/>
        </authorList>
    </citation>
    <scope>NUCLEOTIDE SEQUENCE [LARGE SCALE GENOMIC DNA]</scope>
    <source>
        <strain evidence="1 2">CGMCC 4.7125</strain>
    </source>
</reference>
<dbReference type="RefSeq" id="WP_219927134.1">
    <property type="nucleotide sequence ID" value="NZ_PVNH01000002.1"/>
</dbReference>